<evidence type="ECO:0000313" key="1">
    <source>
        <dbReference type="EMBL" id="CCD49214.1"/>
    </source>
</evidence>
<dbReference type="HOGENOM" id="CLU_2637783_0_0_1"/>
<dbReference type="InParanoid" id="G2Y9D8"/>
<evidence type="ECO:0000313" key="2">
    <source>
        <dbReference type="Proteomes" id="UP000008177"/>
    </source>
</evidence>
<name>G2Y9D8_BOTF4</name>
<dbReference type="Proteomes" id="UP000008177">
    <property type="component" value="Unplaced contigs"/>
</dbReference>
<dbReference type="AlphaFoldDB" id="G2Y9D8"/>
<gene>
    <name evidence="1" type="ORF">BofuT4_P030900.1</name>
</gene>
<dbReference type="EMBL" id="FQ790300">
    <property type="protein sequence ID" value="CCD49214.1"/>
    <property type="molecule type" value="Genomic_DNA"/>
</dbReference>
<protein>
    <submittedName>
        <fullName evidence="1">Uncharacterized protein</fullName>
    </submittedName>
</protein>
<sequence>MQIFMFMPFARNILAGDWSLTGNWIHATGYWQLATGNSQFAIRNSQSAIRSCHWLLTTGPESHPQGVVEKNPTGQSI</sequence>
<reference evidence="2" key="1">
    <citation type="journal article" date="2011" name="PLoS Genet.">
        <title>Genomic analysis of the necrotrophic fungal pathogens Sclerotinia sclerotiorum and Botrytis cinerea.</title>
        <authorList>
            <person name="Amselem J."/>
            <person name="Cuomo C.A."/>
            <person name="van Kan J.A."/>
            <person name="Viaud M."/>
            <person name="Benito E.P."/>
            <person name="Couloux A."/>
            <person name="Coutinho P.M."/>
            <person name="de Vries R.P."/>
            <person name="Dyer P.S."/>
            <person name="Fillinger S."/>
            <person name="Fournier E."/>
            <person name="Gout L."/>
            <person name="Hahn M."/>
            <person name="Kohn L."/>
            <person name="Lapalu N."/>
            <person name="Plummer K.M."/>
            <person name="Pradier J.M."/>
            <person name="Quevillon E."/>
            <person name="Sharon A."/>
            <person name="Simon A."/>
            <person name="ten Have A."/>
            <person name="Tudzynski B."/>
            <person name="Tudzynski P."/>
            <person name="Wincker P."/>
            <person name="Andrew M."/>
            <person name="Anthouard V."/>
            <person name="Beever R.E."/>
            <person name="Beffa R."/>
            <person name="Benoit I."/>
            <person name="Bouzid O."/>
            <person name="Brault B."/>
            <person name="Chen Z."/>
            <person name="Choquer M."/>
            <person name="Collemare J."/>
            <person name="Cotton P."/>
            <person name="Danchin E.G."/>
            <person name="Da Silva C."/>
            <person name="Gautier A."/>
            <person name="Giraud C."/>
            <person name="Giraud T."/>
            <person name="Gonzalez C."/>
            <person name="Grossetete S."/>
            <person name="Guldener U."/>
            <person name="Henrissat B."/>
            <person name="Howlett B.J."/>
            <person name="Kodira C."/>
            <person name="Kretschmer M."/>
            <person name="Lappartient A."/>
            <person name="Leroch M."/>
            <person name="Levis C."/>
            <person name="Mauceli E."/>
            <person name="Neuveglise C."/>
            <person name="Oeser B."/>
            <person name="Pearson M."/>
            <person name="Poulain J."/>
            <person name="Poussereau N."/>
            <person name="Quesneville H."/>
            <person name="Rascle C."/>
            <person name="Schumacher J."/>
            <person name="Segurens B."/>
            <person name="Sexton A."/>
            <person name="Silva E."/>
            <person name="Sirven C."/>
            <person name="Soanes D.M."/>
            <person name="Talbot N.J."/>
            <person name="Templeton M."/>
            <person name="Yandava C."/>
            <person name="Yarden O."/>
            <person name="Zeng Q."/>
            <person name="Rollins J.A."/>
            <person name="Lebrun M.H."/>
            <person name="Dickman M."/>
        </authorList>
    </citation>
    <scope>NUCLEOTIDE SEQUENCE [LARGE SCALE GENOMIC DNA]</scope>
    <source>
        <strain evidence="2">T4</strain>
    </source>
</reference>
<organism evidence="1 2">
    <name type="scientific">Botryotinia fuckeliana (strain T4)</name>
    <name type="common">Noble rot fungus</name>
    <name type="synonym">Botrytis cinerea</name>
    <dbReference type="NCBI Taxonomy" id="999810"/>
    <lineage>
        <taxon>Eukaryota</taxon>
        <taxon>Fungi</taxon>
        <taxon>Dikarya</taxon>
        <taxon>Ascomycota</taxon>
        <taxon>Pezizomycotina</taxon>
        <taxon>Leotiomycetes</taxon>
        <taxon>Helotiales</taxon>
        <taxon>Sclerotiniaceae</taxon>
        <taxon>Botrytis</taxon>
    </lineage>
</organism>
<accession>G2Y9D8</accession>
<proteinExistence type="predicted"/>